<evidence type="ECO:0000256" key="1">
    <source>
        <dbReference type="SAM" id="Phobius"/>
    </source>
</evidence>
<evidence type="ECO:0000313" key="2">
    <source>
        <dbReference type="EMBL" id="CAB4834811.1"/>
    </source>
</evidence>
<keyword evidence="1" id="KW-0472">Membrane</keyword>
<dbReference type="EMBL" id="CAFAAV010000274">
    <property type="protein sequence ID" value="CAB4834811.1"/>
    <property type="molecule type" value="Genomic_DNA"/>
</dbReference>
<keyword evidence="1" id="KW-1133">Transmembrane helix</keyword>
<proteinExistence type="predicted"/>
<name>A0A6J7APD0_9ZZZZ</name>
<gene>
    <name evidence="2" type="ORF">UFOPK3099_02608</name>
</gene>
<protein>
    <submittedName>
        <fullName evidence="2">Unannotated protein</fullName>
    </submittedName>
</protein>
<feature type="transmembrane region" description="Helical" evidence="1">
    <location>
        <begin position="20"/>
        <end position="41"/>
    </location>
</feature>
<sequence>MKIGVSAVRANRSANVTLSAASVLLVCITALGIPVVLEVVIT</sequence>
<dbReference type="AlphaFoldDB" id="A0A6J7APD0"/>
<organism evidence="2">
    <name type="scientific">freshwater metagenome</name>
    <dbReference type="NCBI Taxonomy" id="449393"/>
    <lineage>
        <taxon>unclassified sequences</taxon>
        <taxon>metagenomes</taxon>
        <taxon>ecological metagenomes</taxon>
    </lineage>
</organism>
<keyword evidence="1" id="KW-0812">Transmembrane</keyword>
<accession>A0A6J7APD0</accession>
<reference evidence="2" key="1">
    <citation type="submission" date="2020-05" db="EMBL/GenBank/DDBJ databases">
        <authorList>
            <person name="Chiriac C."/>
            <person name="Salcher M."/>
            <person name="Ghai R."/>
            <person name="Kavagutti S V."/>
        </authorList>
    </citation>
    <scope>NUCLEOTIDE SEQUENCE</scope>
</reference>